<dbReference type="Proteomes" id="UP000306416">
    <property type="component" value="Unassembled WGS sequence"/>
</dbReference>
<keyword evidence="3" id="KW-1185">Reference proteome</keyword>
<keyword evidence="1" id="KW-1133">Transmembrane helix</keyword>
<evidence type="ECO:0000256" key="1">
    <source>
        <dbReference type="SAM" id="Phobius"/>
    </source>
</evidence>
<keyword evidence="1" id="KW-0812">Transmembrane</keyword>
<sequence length="97" mass="10342">MERVLGTVGRNEAEIYEREKSGALLTCVGVLAAINLAVLMVVTQLPITSPEIERLVLGGESVQVHILRDRADGKLPFQSCAGGGSVNCHRNENLSGI</sequence>
<gene>
    <name evidence="2" type="ORF">E4633_12770</name>
</gene>
<dbReference type="RefSeq" id="WP_135870651.1">
    <property type="nucleotide sequence ID" value="NZ_SRSC01000003.1"/>
</dbReference>
<dbReference type="EMBL" id="SRSC01000003">
    <property type="protein sequence ID" value="TGU71213.1"/>
    <property type="molecule type" value="Genomic_DNA"/>
</dbReference>
<evidence type="ECO:0000313" key="2">
    <source>
        <dbReference type="EMBL" id="TGU71213.1"/>
    </source>
</evidence>
<reference evidence="2 3" key="1">
    <citation type="submission" date="2019-04" db="EMBL/GenBank/DDBJ databases">
        <title>Geobacter oryzae sp. nov., ferric-reducing bacteria isolated from paddy soil.</title>
        <authorList>
            <person name="Xu Z."/>
            <person name="Masuda Y."/>
            <person name="Itoh H."/>
            <person name="Senoo K."/>
        </authorList>
    </citation>
    <scope>NUCLEOTIDE SEQUENCE [LARGE SCALE GENOMIC DNA]</scope>
    <source>
        <strain evidence="2 3">Red111</strain>
    </source>
</reference>
<comment type="caution">
    <text evidence="2">The sequence shown here is derived from an EMBL/GenBank/DDBJ whole genome shotgun (WGS) entry which is preliminary data.</text>
</comment>
<protein>
    <submittedName>
        <fullName evidence="2">Uncharacterized protein</fullName>
    </submittedName>
</protein>
<name>A0A4S1CDD7_9BACT</name>
<feature type="transmembrane region" description="Helical" evidence="1">
    <location>
        <begin position="21"/>
        <end position="42"/>
    </location>
</feature>
<evidence type="ECO:0000313" key="3">
    <source>
        <dbReference type="Proteomes" id="UP000306416"/>
    </source>
</evidence>
<organism evidence="2 3">
    <name type="scientific">Geomonas terrae</name>
    <dbReference type="NCBI Taxonomy" id="2562681"/>
    <lineage>
        <taxon>Bacteria</taxon>
        <taxon>Pseudomonadati</taxon>
        <taxon>Thermodesulfobacteriota</taxon>
        <taxon>Desulfuromonadia</taxon>
        <taxon>Geobacterales</taxon>
        <taxon>Geobacteraceae</taxon>
        <taxon>Geomonas</taxon>
    </lineage>
</organism>
<proteinExistence type="predicted"/>
<accession>A0A4S1CDD7</accession>
<dbReference type="AlphaFoldDB" id="A0A4S1CDD7"/>
<keyword evidence="1" id="KW-0472">Membrane</keyword>